<organism evidence="1">
    <name type="scientific">marine sediment metagenome</name>
    <dbReference type="NCBI Taxonomy" id="412755"/>
    <lineage>
        <taxon>unclassified sequences</taxon>
        <taxon>metagenomes</taxon>
        <taxon>ecological metagenomes</taxon>
    </lineage>
</organism>
<protein>
    <submittedName>
        <fullName evidence="1">Uncharacterized protein</fullName>
    </submittedName>
</protein>
<evidence type="ECO:0000313" key="1">
    <source>
        <dbReference type="EMBL" id="KKM22846.1"/>
    </source>
</evidence>
<name>A0A0F9I5G1_9ZZZZ</name>
<dbReference type="AlphaFoldDB" id="A0A0F9I5G1"/>
<proteinExistence type="predicted"/>
<sequence length="169" mass="16670">MKFKQILALVFAIALGYGAGQQGGKLWATDYPTGGGVGVHPVNLASDVTGELPHGSTSDDAANVHGLPASVNVLGNRDASGEFVARGTSGSITLGTSDLPSYAQSAAVTFGTAFSSAPRVVMTTEVTSGANALGGGIGNGSLTTTGFTGFASSNANAGSAIYHYIALGT</sequence>
<comment type="caution">
    <text evidence="1">The sequence shown here is derived from an EMBL/GenBank/DDBJ whole genome shotgun (WGS) entry which is preliminary data.</text>
</comment>
<reference evidence="1" key="1">
    <citation type="journal article" date="2015" name="Nature">
        <title>Complex archaea that bridge the gap between prokaryotes and eukaryotes.</title>
        <authorList>
            <person name="Spang A."/>
            <person name="Saw J.H."/>
            <person name="Jorgensen S.L."/>
            <person name="Zaremba-Niedzwiedzka K."/>
            <person name="Martijn J."/>
            <person name="Lind A.E."/>
            <person name="van Eijk R."/>
            <person name="Schleper C."/>
            <person name="Guy L."/>
            <person name="Ettema T.J."/>
        </authorList>
    </citation>
    <scope>NUCLEOTIDE SEQUENCE</scope>
</reference>
<accession>A0A0F9I5G1</accession>
<gene>
    <name evidence="1" type="ORF">LCGC14_1621190</name>
</gene>
<dbReference type="EMBL" id="LAZR01013249">
    <property type="protein sequence ID" value="KKM22846.1"/>
    <property type="molecule type" value="Genomic_DNA"/>
</dbReference>